<gene>
    <name evidence="3" type="ORF">IscW_ISCW008881</name>
</gene>
<name>B7PZS5_IXOSC</name>
<dbReference type="VEuPathDB" id="VectorBase:ISCW008881"/>
<dbReference type="EMBL" id="DS827349">
    <property type="protein sequence ID" value="EEC12097.1"/>
    <property type="molecule type" value="Genomic_DNA"/>
</dbReference>
<evidence type="ECO:0000313" key="4">
    <source>
        <dbReference type="EnsemblMetazoa" id="ISCW008881-PA"/>
    </source>
</evidence>
<feature type="signal peptide" evidence="1">
    <location>
        <begin position="1"/>
        <end position="20"/>
    </location>
</feature>
<organism>
    <name type="scientific">Ixodes scapularis</name>
    <name type="common">Black-legged tick</name>
    <name type="synonym">Deer tick</name>
    <dbReference type="NCBI Taxonomy" id="6945"/>
    <lineage>
        <taxon>Eukaryota</taxon>
        <taxon>Metazoa</taxon>
        <taxon>Ecdysozoa</taxon>
        <taxon>Arthropoda</taxon>
        <taxon>Chelicerata</taxon>
        <taxon>Arachnida</taxon>
        <taxon>Acari</taxon>
        <taxon>Parasitiformes</taxon>
        <taxon>Ixodida</taxon>
        <taxon>Ixodoidea</taxon>
        <taxon>Ixodidae</taxon>
        <taxon>Ixodinae</taxon>
        <taxon>Ixodes</taxon>
    </lineage>
</organism>
<dbReference type="EMBL" id="ABJB010687931">
    <property type="status" value="NOT_ANNOTATED_CDS"/>
    <property type="molecule type" value="Genomic_DNA"/>
</dbReference>
<dbReference type="AlphaFoldDB" id="B7PZS5"/>
<evidence type="ECO:0000256" key="1">
    <source>
        <dbReference type="SAM" id="SignalP"/>
    </source>
</evidence>
<accession>B7PZS5</accession>
<dbReference type="InterPro" id="IPR018928">
    <property type="entry name" value="HAP2/GCS1_dom"/>
</dbReference>
<keyword evidence="5" id="KW-1185">Reference proteome</keyword>
<reference evidence="3 5" key="1">
    <citation type="submission" date="2008-03" db="EMBL/GenBank/DDBJ databases">
        <title>Annotation of Ixodes scapularis.</title>
        <authorList>
            <consortium name="Ixodes scapularis Genome Project Consortium"/>
            <person name="Caler E."/>
            <person name="Hannick L.I."/>
            <person name="Bidwell S."/>
            <person name="Joardar V."/>
            <person name="Thiagarajan M."/>
            <person name="Amedeo P."/>
            <person name="Galinsky K.J."/>
            <person name="Schobel S."/>
            <person name="Inman J."/>
            <person name="Hostetler J."/>
            <person name="Miller J."/>
            <person name="Hammond M."/>
            <person name="Megy K."/>
            <person name="Lawson D."/>
            <person name="Kodira C."/>
            <person name="Sutton G."/>
            <person name="Meyer J."/>
            <person name="Hill C.A."/>
            <person name="Birren B."/>
            <person name="Nene V."/>
            <person name="Collins F."/>
            <person name="Alarcon-Chaidez F."/>
            <person name="Wikel S."/>
            <person name="Strausberg R."/>
        </authorList>
    </citation>
    <scope>NUCLEOTIDE SEQUENCE [LARGE SCALE GENOMIC DNA]</scope>
    <source>
        <strain evidence="5">Wikel</strain>
        <strain evidence="3">Wikel colony</strain>
    </source>
</reference>
<evidence type="ECO:0000313" key="5">
    <source>
        <dbReference type="Proteomes" id="UP000001555"/>
    </source>
</evidence>
<dbReference type="InParanoid" id="B7PZS5"/>
<evidence type="ECO:0000259" key="2">
    <source>
        <dbReference type="Pfam" id="PF10699"/>
    </source>
</evidence>
<proteinExistence type="predicted"/>
<sequence length="190" mass="20813">MLTPLVCVTLLVINLFSCAAEPDVKVKVVTSNCLPLPTSRHSKTASALESFLSAKPTLTDCHRKLRIILRINNCAKASLVACFSTYKQIKNEDLYVFLDEAEDEESNATLKLLEPIVVKFHQHPVTLAHGLHYLGSVNGKLAEAVHSAPNVSSQKSIDACFSNDLSQFLCGYDGDELYPKLGSYFKVTGP</sequence>
<dbReference type="HOGENOM" id="CLU_1429490_0_0_1"/>
<keyword evidence="1" id="KW-0732">Signal</keyword>
<dbReference type="PaxDb" id="6945-B7PZS5"/>
<evidence type="ECO:0000313" key="3">
    <source>
        <dbReference type="EMBL" id="EEC12097.1"/>
    </source>
</evidence>
<reference evidence="4" key="2">
    <citation type="submission" date="2020-05" db="UniProtKB">
        <authorList>
            <consortium name="EnsemblMetazoa"/>
        </authorList>
    </citation>
    <scope>IDENTIFICATION</scope>
    <source>
        <strain evidence="4">wikel</strain>
    </source>
</reference>
<dbReference type="Proteomes" id="UP000001555">
    <property type="component" value="Unassembled WGS sequence"/>
</dbReference>
<dbReference type="Pfam" id="PF10699">
    <property type="entry name" value="HAP2-GCS1"/>
    <property type="match status" value="1"/>
</dbReference>
<dbReference type="EMBL" id="ABJB010635143">
    <property type="status" value="NOT_ANNOTATED_CDS"/>
    <property type="molecule type" value="Genomic_DNA"/>
</dbReference>
<dbReference type="EnsemblMetazoa" id="ISCW008881-RA">
    <property type="protein sequence ID" value="ISCW008881-PA"/>
    <property type="gene ID" value="ISCW008881"/>
</dbReference>
<dbReference type="EMBL" id="ABJB010311960">
    <property type="status" value="NOT_ANNOTATED_CDS"/>
    <property type="molecule type" value="Genomic_DNA"/>
</dbReference>
<feature type="chain" id="PRO_5014568186" description="Generative cell specific-1/HAP2 domain-containing protein" evidence="1">
    <location>
        <begin position="21"/>
        <end position="190"/>
    </location>
</feature>
<protein>
    <recommendedName>
        <fullName evidence="2">Generative cell specific-1/HAP2 domain-containing protein</fullName>
    </recommendedName>
</protein>
<feature type="domain" description="Generative cell specific-1/HAP2" evidence="2">
    <location>
        <begin position="60"/>
        <end position="172"/>
    </location>
</feature>
<dbReference type="VEuPathDB" id="VectorBase:ISCI008881"/>